<evidence type="ECO:0000256" key="11">
    <source>
        <dbReference type="ARBA" id="ARBA00023136"/>
    </source>
</evidence>
<evidence type="ECO:0000256" key="6">
    <source>
        <dbReference type="ARBA" id="ARBA00022741"/>
    </source>
</evidence>
<comment type="caution">
    <text evidence="14">The sequence shown here is derived from an EMBL/GenBank/DDBJ whole genome shotgun (WGS) entry which is preliminary data.</text>
</comment>
<keyword evidence="9 12" id="KW-1133">Transmembrane helix</keyword>
<evidence type="ECO:0000256" key="12">
    <source>
        <dbReference type="SAM" id="Phobius"/>
    </source>
</evidence>
<evidence type="ECO:0000256" key="5">
    <source>
        <dbReference type="ARBA" id="ARBA00022692"/>
    </source>
</evidence>
<keyword evidence="11 12" id="KW-0472">Membrane</keyword>
<evidence type="ECO:0000256" key="7">
    <source>
        <dbReference type="ARBA" id="ARBA00022777"/>
    </source>
</evidence>
<feature type="transmembrane region" description="Helical" evidence="12">
    <location>
        <begin position="20"/>
        <end position="42"/>
    </location>
</feature>
<dbReference type="Gene3D" id="3.30.450.20">
    <property type="entry name" value="PAS domain"/>
    <property type="match status" value="1"/>
</dbReference>
<evidence type="ECO:0000313" key="15">
    <source>
        <dbReference type="Proteomes" id="UP001580407"/>
    </source>
</evidence>
<name>A0ABV5BBZ0_9BACL</name>
<dbReference type="PANTHER" id="PTHR34220:SF11">
    <property type="entry name" value="SENSOR PROTEIN KINASE HPTS"/>
    <property type="match status" value="1"/>
</dbReference>
<keyword evidence="2" id="KW-1003">Cell membrane</keyword>
<gene>
    <name evidence="14" type="ORF">ACE3NQ_20105</name>
</gene>
<dbReference type="InterPro" id="IPR003660">
    <property type="entry name" value="HAMP_dom"/>
</dbReference>
<dbReference type="GO" id="GO:0004673">
    <property type="term" value="F:protein histidine kinase activity"/>
    <property type="evidence" value="ECO:0007669"/>
    <property type="project" value="UniProtKB-EC"/>
</dbReference>
<dbReference type="Proteomes" id="UP001580407">
    <property type="component" value="Unassembled WGS sequence"/>
</dbReference>
<dbReference type="EC" id="2.7.13.3" evidence="14"/>
<dbReference type="PROSITE" id="PS50885">
    <property type="entry name" value="HAMP"/>
    <property type="match status" value="1"/>
</dbReference>
<dbReference type="InterPro" id="IPR050640">
    <property type="entry name" value="Bact_2-comp_sensor_kinase"/>
</dbReference>
<dbReference type="CDD" id="cd06225">
    <property type="entry name" value="HAMP"/>
    <property type="match status" value="1"/>
</dbReference>
<protein>
    <submittedName>
        <fullName evidence="14">Sensor histidine kinase</fullName>
        <ecNumber evidence="14">2.7.13.3</ecNumber>
    </submittedName>
</protein>
<dbReference type="PANTHER" id="PTHR34220">
    <property type="entry name" value="SENSOR HISTIDINE KINASE YPDA"/>
    <property type="match status" value="1"/>
</dbReference>
<dbReference type="Pfam" id="PF00672">
    <property type="entry name" value="HAMP"/>
    <property type="match status" value="1"/>
</dbReference>
<keyword evidence="6" id="KW-0547">Nucleotide-binding</keyword>
<evidence type="ECO:0000256" key="8">
    <source>
        <dbReference type="ARBA" id="ARBA00022840"/>
    </source>
</evidence>
<sequence>MQFIDRERSDLKWNSIRTKLIVFMLLATILPIVVTMFITYSYTTQSLRTRVAQEDANLLYQGGRNLSRLLDDLNRSSSSIYGISNLLQAGYEDPQSNSQVYAVLSGISRSVPDVFQVYLYENLSRKATLVTLNTPQRNYNIAPFVDSVGNSQHSVWVQESHMSHAYGLTSIQPRYPSEPVFTLHRKIERVPSSAIIGYLAIDVKLSALSSIVDQLYEQNREKIYILDDKGNMVYTDDQNMLGQPLREQWYAEQIARSPNSSGNFEQDGNIFAYQRISSLATHWTLVKQVPVSYLTLEANRAAFINILVLAVSLIIIVAATVIISLRITAPIKRLGRYMDQIQSGNLNVDIQPAGQDEIGAVMLRFRGMMDTINNLILREYRLELANKTNQLKAMQAQINPHFLNNTLQIIGTLALELNVPRIYALLSALAKMMHYSMHYEDKHVTLRDELEHVKAYIELQKERFENRFIFRYDVEERLLDLPMPKMILQPIVENYFKHGLERSAVNGEIILLASAMAEGGVRITVQNNGNKIPEARLLQLQWELAQWPPPGSHPLDTGQNAKWPSIGLANVLARLKLFSGDTASLSIGNLHPAGVKITLHIAEKDITESEDH</sequence>
<feature type="domain" description="HAMP" evidence="13">
    <location>
        <begin position="325"/>
        <end position="377"/>
    </location>
</feature>
<keyword evidence="8" id="KW-0067">ATP-binding</keyword>
<evidence type="ECO:0000313" key="14">
    <source>
        <dbReference type="EMBL" id="MFB5683228.1"/>
    </source>
</evidence>
<dbReference type="EMBL" id="JBHILM010000024">
    <property type="protein sequence ID" value="MFB5683228.1"/>
    <property type="molecule type" value="Genomic_DNA"/>
</dbReference>
<accession>A0ABV5BBZ0</accession>
<dbReference type="RefSeq" id="WP_375526967.1">
    <property type="nucleotide sequence ID" value="NZ_JBHILM010000024.1"/>
</dbReference>
<dbReference type="Gene3D" id="3.30.565.10">
    <property type="entry name" value="Histidine kinase-like ATPase, C-terminal domain"/>
    <property type="match status" value="1"/>
</dbReference>
<keyword evidence="3" id="KW-0597">Phosphoprotein</keyword>
<comment type="subcellular location">
    <subcellularLocation>
        <location evidence="1">Cell membrane</location>
        <topology evidence="1">Multi-pass membrane protein</topology>
    </subcellularLocation>
</comment>
<keyword evidence="4 14" id="KW-0808">Transferase</keyword>
<keyword evidence="5 12" id="KW-0812">Transmembrane</keyword>
<keyword evidence="15" id="KW-1185">Reference proteome</keyword>
<dbReference type="SUPFAM" id="SSF55874">
    <property type="entry name" value="ATPase domain of HSP90 chaperone/DNA topoisomerase II/histidine kinase"/>
    <property type="match status" value="1"/>
</dbReference>
<proteinExistence type="predicted"/>
<reference evidence="14 15" key="1">
    <citation type="submission" date="2024-09" db="EMBL/GenBank/DDBJ databases">
        <authorList>
            <person name="Ruan L."/>
        </authorList>
    </citation>
    <scope>NUCLEOTIDE SEQUENCE [LARGE SCALE GENOMIC DNA]</scope>
    <source>
        <strain evidence="14 15">D33</strain>
    </source>
</reference>
<keyword evidence="10" id="KW-0902">Two-component regulatory system</keyword>
<feature type="transmembrane region" description="Helical" evidence="12">
    <location>
        <begin position="302"/>
        <end position="328"/>
    </location>
</feature>
<evidence type="ECO:0000259" key="13">
    <source>
        <dbReference type="PROSITE" id="PS50885"/>
    </source>
</evidence>
<evidence type="ECO:0000256" key="3">
    <source>
        <dbReference type="ARBA" id="ARBA00022553"/>
    </source>
</evidence>
<evidence type="ECO:0000256" key="4">
    <source>
        <dbReference type="ARBA" id="ARBA00022679"/>
    </source>
</evidence>
<dbReference type="SMART" id="SM00304">
    <property type="entry name" value="HAMP"/>
    <property type="match status" value="1"/>
</dbReference>
<evidence type="ECO:0000256" key="2">
    <source>
        <dbReference type="ARBA" id="ARBA00022475"/>
    </source>
</evidence>
<evidence type="ECO:0000256" key="9">
    <source>
        <dbReference type="ARBA" id="ARBA00022989"/>
    </source>
</evidence>
<dbReference type="SUPFAM" id="SSF158472">
    <property type="entry name" value="HAMP domain-like"/>
    <property type="match status" value="1"/>
</dbReference>
<evidence type="ECO:0000256" key="1">
    <source>
        <dbReference type="ARBA" id="ARBA00004651"/>
    </source>
</evidence>
<dbReference type="Gene3D" id="6.10.340.10">
    <property type="match status" value="1"/>
</dbReference>
<keyword evidence="7 14" id="KW-0418">Kinase</keyword>
<evidence type="ECO:0000256" key="10">
    <source>
        <dbReference type="ARBA" id="ARBA00023012"/>
    </source>
</evidence>
<dbReference type="InterPro" id="IPR010559">
    <property type="entry name" value="Sig_transdc_His_kin_internal"/>
</dbReference>
<organism evidence="14 15">
    <name type="scientific">Paenibacillus terreus</name>
    <dbReference type="NCBI Taxonomy" id="1387834"/>
    <lineage>
        <taxon>Bacteria</taxon>
        <taxon>Bacillati</taxon>
        <taxon>Bacillota</taxon>
        <taxon>Bacilli</taxon>
        <taxon>Bacillales</taxon>
        <taxon>Paenibacillaceae</taxon>
        <taxon>Paenibacillus</taxon>
    </lineage>
</organism>
<dbReference type="InterPro" id="IPR036890">
    <property type="entry name" value="HATPase_C_sf"/>
</dbReference>
<dbReference type="Pfam" id="PF06580">
    <property type="entry name" value="His_kinase"/>
    <property type="match status" value="1"/>
</dbReference>